<comment type="caution">
    <text evidence="1">The sequence shown here is derived from an EMBL/GenBank/DDBJ whole genome shotgun (WGS) entry which is preliminary data.</text>
</comment>
<dbReference type="PANTHER" id="PTHR43737:SF1">
    <property type="entry name" value="DUF1501 DOMAIN-CONTAINING PROTEIN"/>
    <property type="match status" value="1"/>
</dbReference>
<dbReference type="Proteomes" id="UP001371218">
    <property type="component" value="Unassembled WGS sequence"/>
</dbReference>
<dbReference type="Pfam" id="PF07394">
    <property type="entry name" value="DUF1501"/>
    <property type="match status" value="1"/>
</dbReference>
<name>A0ABU9BL68_9BURK</name>
<dbReference type="InterPro" id="IPR006311">
    <property type="entry name" value="TAT_signal"/>
</dbReference>
<evidence type="ECO:0000313" key="2">
    <source>
        <dbReference type="Proteomes" id="UP001371218"/>
    </source>
</evidence>
<protein>
    <submittedName>
        <fullName evidence="1">DUF1501 domain-containing protein</fullName>
    </submittedName>
</protein>
<dbReference type="PANTHER" id="PTHR43737">
    <property type="entry name" value="BLL7424 PROTEIN"/>
    <property type="match status" value="1"/>
</dbReference>
<accession>A0ABU9BL68</accession>
<reference evidence="1 2" key="1">
    <citation type="submission" date="2024-04" db="EMBL/GenBank/DDBJ databases">
        <title>Novel species of the genus Ideonella isolated from streams.</title>
        <authorList>
            <person name="Lu H."/>
        </authorList>
    </citation>
    <scope>NUCLEOTIDE SEQUENCE [LARGE SCALE GENOMIC DNA]</scope>
    <source>
        <strain evidence="1 2">DXS29W</strain>
    </source>
</reference>
<keyword evidence="2" id="KW-1185">Reference proteome</keyword>
<dbReference type="EMBL" id="JBBUTG010000003">
    <property type="protein sequence ID" value="MEK8030697.1"/>
    <property type="molecule type" value="Genomic_DNA"/>
</dbReference>
<sequence>MTRPLSNPTRRELLRRGVALGLSQPALSGLGGLGLSLAAMGPAAAANTGGYKALVCVFLPGGNDAYNTLLATDSSSWAAYSAARETSDEGIALAAPGTPAQAGSLHARLGGVLPISPINAQGRTLAVHPVLGAVRDLFAAQRLAFIANVGPLSGPTTKTAYLAGTAPRPPKLFSHNDQVSVWQSFSAEGTTRGWGGLMADRVLSANTQSMFTSISVSGNAVWLSGQGARPYQLAPTGAIHIGGSDGTVYGSATVRERMVALMRNTRVDSVLHREHAAVVGRSVDADVLLSGALPGAGAGPWGTSGLSEGQVDPKLQFLDPETNTLMPNPLAAQLQAVARMIAARSTLGMARQVFFVTLPGFDTHDLQPSRHTRLLAQLAHGLKYFDTVTTAMGVDDFVTTFTASDFGRTLAANGDGSDHGWGGHHLVMGGAVKGGDIYGRIPAYGLSDGKGGFNSADQLQGGALLPTTSTEAYAATMGKWFGLSDSELLSVLPGLSAWNNSQRNLGFMAA</sequence>
<dbReference type="InterPro" id="IPR010869">
    <property type="entry name" value="DUF1501"/>
</dbReference>
<evidence type="ECO:0000313" key="1">
    <source>
        <dbReference type="EMBL" id="MEK8030697.1"/>
    </source>
</evidence>
<gene>
    <name evidence="1" type="ORF">AACH06_07640</name>
</gene>
<proteinExistence type="predicted"/>
<dbReference type="PROSITE" id="PS51318">
    <property type="entry name" value="TAT"/>
    <property type="match status" value="1"/>
</dbReference>
<dbReference type="RefSeq" id="WP_341425057.1">
    <property type="nucleotide sequence ID" value="NZ_JBBUTG010000003.1"/>
</dbReference>
<organism evidence="1 2">
    <name type="scientific">Ideonella lacteola</name>
    <dbReference type="NCBI Taxonomy" id="2984193"/>
    <lineage>
        <taxon>Bacteria</taxon>
        <taxon>Pseudomonadati</taxon>
        <taxon>Pseudomonadota</taxon>
        <taxon>Betaproteobacteria</taxon>
        <taxon>Burkholderiales</taxon>
        <taxon>Sphaerotilaceae</taxon>
        <taxon>Ideonella</taxon>
    </lineage>
</organism>